<sequence>MLSDIASVGFKVENFTAENMAVLEKNWPSIQAALKRSVELVASFGLNGQTLRADSALLPIAYYLHHAGVPSNYVTHSSFAKDREQIRRWLIHSLLKASGIWGSGLDTLLSALRDEIRREGGDGFPEPGLRRVMIQRGKSLTFETEEIEELLHLEYGDKRTFSLLSLLFSFVDLRNQFNVDHVFPISRFTRAKLQKIEGDPEEAETIQRMANCLPNLQLLEGPINNEKRARLPAEWLREHLAVEKNRQNYLDNHLLGELPEDISNFRAFYEARREKLRPHIEEMLATPR</sequence>
<dbReference type="Proteomes" id="UP000321562">
    <property type="component" value="Unassembled WGS sequence"/>
</dbReference>
<dbReference type="EMBL" id="VOPL01000015">
    <property type="protein sequence ID" value="TXB63852.1"/>
    <property type="molecule type" value="Genomic_DNA"/>
</dbReference>
<dbReference type="OrthoDB" id="9798761at2"/>
<dbReference type="PANTHER" id="PTHR37292">
    <property type="entry name" value="VNG6097C"/>
    <property type="match status" value="1"/>
</dbReference>
<comment type="caution">
    <text evidence="1">The sequence shown here is derived from an EMBL/GenBank/DDBJ whole genome shotgun (WGS) entry which is preliminary data.</text>
</comment>
<reference evidence="1 2" key="1">
    <citation type="submission" date="2019-08" db="EMBL/GenBank/DDBJ databases">
        <authorList>
            <person name="Ye J."/>
        </authorList>
    </citation>
    <scope>NUCLEOTIDE SEQUENCE [LARGE SCALE GENOMIC DNA]</scope>
    <source>
        <strain evidence="1 2">TK008</strain>
    </source>
</reference>
<gene>
    <name evidence="1" type="ORF">FQV27_18245</name>
</gene>
<accession>A0A5C6RR37</accession>
<dbReference type="RefSeq" id="WP_147101380.1">
    <property type="nucleotide sequence ID" value="NZ_JBHUFH010000031.1"/>
</dbReference>
<protein>
    <submittedName>
        <fullName evidence="1">Uncharacterized protein</fullName>
    </submittedName>
</protein>
<organism evidence="1 2">
    <name type="scientific">Paracoccus aurantiacus</name>
    <dbReference type="NCBI Taxonomy" id="2599412"/>
    <lineage>
        <taxon>Bacteria</taxon>
        <taxon>Pseudomonadati</taxon>
        <taxon>Pseudomonadota</taxon>
        <taxon>Alphaproteobacteria</taxon>
        <taxon>Rhodobacterales</taxon>
        <taxon>Paracoccaceae</taxon>
        <taxon>Paracoccus</taxon>
    </lineage>
</organism>
<name>A0A5C6RR37_9RHOB</name>
<evidence type="ECO:0000313" key="1">
    <source>
        <dbReference type="EMBL" id="TXB63852.1"/>
    </source>
</evidence>
<proteinExistence type="predicted"/>
<dbReference type="PANTHER" id="PTHR37292:SF2">
    <property type="entry name" value="DUF262 DOMAIN-CONTAINING PROTEIN"/>
    <property type="match status" value="1"/>
</dbReference>
<dbReference type="AlphaFoldDB" id="A0A5C6RR37"/>
<evidence type="ECO:0000313" key="2">
    <source>
        <dbReference type="Proteomes" id="UP000321562"/>
    </source>
</evidence>
<keyword evidence="2" id="KW-1185">Reference proteome</keyword>